<keyword evidence="4" id="KW-1185">Reference proteome</keyword>
<feature type="compositionally biased region" description="Basic and acidic residues" evidence="1">
    <location>
        <begin position="396"/>
        <end position="412"/>
    </location>
</feature>
<dbReference type="AlphaFoldDB" id="A0A9N8HA87"/>
<name>A0A9N8HA87_9STRA</name>
<dbReference type="Proteomes" id="UP001153069">
    <property type="component" value="Unassembled WGS sequence"/>
</dbReference>
<dbReference type="Gene3D" id="3.40.50.300">
    <property type="entry name" value="P-loop containing nucleotide triphosphate hydrolases"/>
    <property type="match status" value="1"/>
</dbReference>
<feature type="transmembrane region" description="Helical" evidence="2">
    <location>
        <begin position="17"/>
        <end position="34"/>
    </location>
</feature>
<feature type="region of interest" description="Disordered" evidence="1">
    <location>
        <begin position="392"/>
        <end position="412"/>
    </location>
</feature>
<keyword evidence="2" id="KW-0472">Membrane</keyword>
<gene>
    <name evidence="3" type="ORF">SEMRO_285_G108170.1</name>
</gene>
<organism evidence="3 4">
    <name type="scientific">Seminavis robusta</name>
    <dbReference type="NCBI Taxonomy" id="568900"/>
    <lineage>
        <taxon>Eukaryota</taxon>
        <taxon>Sar</taxon>
        <taxon>Stramenopiles</taxon>
        <taxon>Ochrophyta</taxon>
        <taxon>Bacillariophyta</taxon>
        <taxon>Bacillariophyceae</taxon>
        <taxon>Bacillariophycidae</taxon>
        <taxon>Naviculales</taxon>
        <taxon>Naviculaceae</taxon>
        <taxon>Seminavis</taxon>
    </lineage>
</organism>
<accession>A0A9N8HA87</accession>
<evidence type="ECO:0000256" key="2">
    <source>
        <dbReference type="SAM" id="Phobius"/>
    </source>
</evidence>
<evidence type="ECO:0000313" key="4">
    <source>
        <dbReference type="Proteomes" id="UP001153069"/>
    </source>
</evidence>
<keyword evidence="2" id="KW-1133">Transmembrane helix</keyword>
<dbReference type="EMBL" id="CAICTM010000284">
    <property type="protein sequence ID" value="CAB9506936.1"/>
    <property type="molecule type" value="Genomic_DNA"/>
</dbReference>
<reference evidence="3" key="1">
    <citation type="submission" date="2020-06" db="EMBL/GenBank/DDBJ databases">
        <authorList>
            <consortium name="Plant Systems Biology data submission"/>
        </authorList>
    </citation>
    <scope>NUCLEOTIDE SEQUENCE</scope>
    <source>
        <strain evidence="3">D6</strain>
    </source>
</reference>
<dbReference type="PROSITE" id="PS51257">
    <property type="entry name" value="PROKAR_LIPOPROTEIN"/>
    <property type="match status" value="1"/>
</dbReference>
<sequence length="433" mass="48871">MKENDGSAARRKLGKKIGVVLLVFVISIGCLYMLDQKYSNANEEQTDRQSLFSKLRRRRLKKPMGRDAERILAADLNLVDIEVVSRELRQAPSDSYAGIYGIFCKVNWAAHKKDPSSVPMFRDVIQNSHKCENTRVRLPLLDIAAMARDMDETNSRQPTDIHVPKPLNVTGVVFHESRCGSTLVANTLIASNPTQHRVYSESPPPVTAFKVCGDAFELCTIDQAAMIVRDVLYMMSRTNDPSEERVFFKIQSVGSKYIHVFRHAFPDTPWIFVYREPVQVIMSHLARGYKQANCLRSLHRPPLATLQVAKRHGHYSTSDLSPEQFCAAHLATITESALSNIQQSNGKGRAVNYDTLPTSMYETILPTHMGVPIGQPHIDRILAVSEMYSKGRGNRKKEWQEDSTEKTKSASREIRDACQEFLSESYQALQGVQ</sequence>
<comment type="caution">
    <text evidence="3">The sequence shown here is derived from an EMBL/GenBank/DDBJ whole genome shotgun (WGS) entry which is preliminary data.</text>
</comment>
<dbReference type="InterPro" id="IPR027417">
    <property type="entry name" value="P-loop_NTPase"/>
</dbReference>
<keyword evidence="2" id="KW-0812">Transmembrane</keyword>
<dbReference type="OrthoDB" id="45247at2759"/>
<evidence type="ECO:0000256" key="1">
    <source>
        <dbReference type="SAM" id="MobiDB-lite"/>
    </source>
</evidence>
<dbReference type="SUPFAM" id="SSF52540">
    <property type="entry name" value="P-loop containing nucleoside triphosphate hydrolases"/>
    <property type="match status" value="1"/>
</dbReference>
<proteinExistence type="predicted"/>
<evidence type="ECO:0000313" key="3">
    <source>
        <dbReference type="EMBL" id="CAB9506936.1"/>
    </source>
</evidence>
<protein>
    <submittedName>
        <fullName evidence="3">HSPB (Heat shock 27kDa) associated protein 1</fullName>
    </submittedName>
</protein>